<dbReference type="PROSITE" id="PS50017">
    <property type="entry name" value="DEATH_DOMAIN"/>
    <property type="match status" value="1"/>
</dbReference>
<dbReference type="InParanoid" id="G3PAD4"/>
<evidence type="ECO:0000256" key="1">
    <source>
        <dbReference type="SAM" id="Phobius"/>
    </source>
</evidence>
<keyword evidence="1" id="KW-0472">Membrane</keyword>
<dbReference type="InterPro" id="IPR011029">
    <property type="entry name" value="DEATH-like_dom_sf"/>
</dbReference>
<dbReference type="AlphaFoldDB" id="G3PAD4"/>
<reference evidence="3" key="2">
    <citation type="submission" date="2024-04" db="UniProtKB">
        <authorList>
            <consortium name="Ensembl"/>
        </authorList>
    </citation>
    <scope>IDENTIFICATION</scope>
</reference>
<dbReference type="Bgee" id="ENSGACG00000011005">
    <property type="expression patterns" value="Expressed in testis and 2 other cell types or tissues"/>
</dbReference>
<dbReference type="CDD" id="cd01670">
    <property type="entry name" value="Death"/>
    <property type="match status" value="1"/>
</dbReference>
<dbReference type="Pfam" id="PF00531">
    <property type="entry name" value="Death"/>
    <property type="match status" value="1"/>
</dbReference>
<sequence>ADDIGAHQLKRLVELLTSKECEDLLSVLSRPEENIFQRVERLSPETNQLEPRASKPRGDEARCRAGLTDWMLRHGEQTYYDRLARALQHIGRTDVAVEVGKNINQDKVLKIKRYVEDYHEYVKSLNIPLEQPASDDRQHDAHTVRHLTSRDLDLVVERSPVPVYQKGISVVALPLLWGILLGFGGTLIFGTSIVLAVVHIWHGN</sequence>
<dbReference type="InterPro" id="IPR000488">
    <property type="entry name" value="Death_dom"/>
</dbReference>
<dbReference type="OMA" id="EECGHFR"/>
<reference evidence="3" key="1">
    <citation type="submission" date="2006-01" db="EMBL/GenBank/DDBJ databases">
        <authorList>
            <person name="Lindblad-Toh K."/>
            <person name="Mauceli E."/>
            <person name="Grabherr M."/>
            <person name="Chang J.L."/>
            <person name="Lander E.S."/>
        </authorList>
    </citation>
    <scope>NUCLEOTIDE SEQUENCE [LARGE SCALE GENOMIC DNA]</scope>
</reference>
<protein>
    <submittedName>
        <fullName evidence="3">Si:ch211-226m16.3</fullName>
    </submittedName>
</protein>
<organism evidence="3">
    <name type="scientific">Gasterosteus aculeatus</name>
    <name type="common">Three-spined stickleback</name>
    <dbReference type="NCBI Taxonomy" id="69293"/>
    <lineage>
        <taxon>Eukaryota</taxon>
        <taxon>Metazoa</taxon>
        <taxon>Chordata</taxon>
        <taxon>Craniata</taxon>
        <taxon>Vertebrata</taxon>
        <taxon>Euteleostomi</taxon>
        <taxon>Actinopterygii</taxon>
        <taxon>Neopterygii</taxon>
        <taxon>Teleostei</taxon>
        <taxon>Neoteleostei</taxon>
        <taxon>Acanthomorphata</taxon>
        <taxon>Eupercaria</taxon>
        <taxon>Perciformes</taxon>
        <taxon>Cottioidei</taxon>
        <taxon>Gasterosteales</taxon>
        <taxon>Gasterosteidae</taxon>
        <taxon>Gasterosteus</taxon>
    </lineage>
</organism>
<feature type="domain" description="Death" evidence="2">
    <location>
        <begin position="67"/>
        <end position="103"/>
    </location>
</feature>
<accession>G3PAD4</accession>
<feature type="transmembrane region" description="Helical" evidence="1">
    <location>
        <begin position="175"/>
        <end position="201"/>
    </location>
</feature>
<dbReference type="Ensembl" id="ENSGACT00000014584.1">
    <property type="protein sequence ID" value="ENSGACP00000014558.1"/>
    <property type="gene ID" value="ENSGACG00000011005.1"/>
</dbReference>
<evidence type="ECO:0000259" key="2">
    <source>
        <dbReference type="PROSITE" id="PS50017"/>
    </source>
</evidence>
<dbReference type="SUPFAM" id="SSF47986">
    <property type="entry name" value="DEATH domain"/>
    <property type="match status" value="1"/>
</dbReference>
<dbReference type="Gene3D" id="1.10.533.10">
    <property type="entry name" value="Death Domain, Fas"/>
    <property type="match status" value="1"/>
</dbReference>
<proteinExistence type="predicted"/>
<evidence type="ECO:0000313" key="3">
    <source>
        <dbReference type="Ensembl" id="ENSGACP00000014558.1"/>
    </source>
</evidence>
<name>G3PAD4_GASAC</name>
<keyword evidence="1" id="KW-1133">Transmembrane helix</keyword>
<keyword evidence="1" id="KW-0812">Transmembrane</keyword>
<dbReference type="eggNOG" id="ENOG502RZ3Q">
    <property type="taxonomic scope" value="Eukaryota"/>
</dbReference>
<dbReference type="GO" id="GO:0007165">
    <property type="term" value="P:signal transduction"/>
    <property type="evidence" value="ECO:0007669"/>
    <property type="project" value="InterPro"/>
</dbReference>